<organism evidence="2 3">
    <name type="scientific">Saprolegnia parasitica (strain CBS 223.65)</name>
    <dbReference type="NCBI Taxonomy" id="695850"/>
    <lineage>
        <taxon>Eukaryota</taxon>
        <taxon>Sar</taxon>
        <taxon>Stramenopiles</taxon>
        <taxon>Oomycota</taxon>
        <taxon>Saprolegniomycetes</taxon>
        <taxon>Saprolegniales</taxon>
        <taxon>Saprolegniaceae</taxon>
        <taxon>Saprolegnia</taxon>
    </lineage>
</organism>
<protein>
    <submittedName>
        <fullName evidence="2">Uncharacterized protein</fullName>
    </submittedName>
</protein>
<reference evidence="2 3" key="1">
    <citation type="journal article" date="2013" name="PLoS Genet.">
        <title>Distinctive expansion of potential virulence genes in the genome of the oomycete fish pathogen Saprolegnia parasitica.</title>
        <authorList>
            <person name="Jiang R.H."/>
            <person name="de Bruijn I."/>
            <person name="Haas B.J."/>
            <person name="Belmonte R."/>
            <person name="Lobach L."/>
            <person name="Christie J."/>
            <person name="van den Ackerveken G."/>
            <person name="Bottin A."/>
            <person name="Bulone V."/>
            <person name="Diaz-Moreno S.M."/>
            <person name="Dumas B."/>
            <person name="Fan L."/>
            <person name="Gaulin E."/>
            <person name="Govers F."/>
            <person name="Grenville-Briggs L.J."/>
            <person name="Horner N.R."/>
            <person name="Levin J.Z."/>
            <person name="Mammella M."/>
            <person name="Meijer H.J."/>
            <person name="Morris P."/>
            <person name="Nusbaum C."/>
            <person name="Oome S."/>
            <person name="Phillips A.J."/>
            <person name="van Rooyen D."/>
            <person name="Rzeszutek E."/>
            <person name="Saraiva M."/>
            <person name="Secombes C.J."/>
            <person name="Seidl M.F."/>
            <person name="Snel B."/>
            <person name="Stassen J.H."/>
            <person name="Sykes S."/>
            <person name="Tripathy S."/>
            <person name="van den Berg H."/>
            <person name="Vega-Arreguin J.C."/>
            <person name="Wawra S."/>
            <person name="Young S.K."/>
            <person name="Zeng Q."/>
            <person name="Dieguez-Uribeondo J."/>
            <person name="Russ C."/>
            <person name="Tyler B.M."/>
            <person name="van West P."/>
        </authorList>
    </citation>
    <scope>NUCLEOTIDE SEQUENCE [LARGE SCALE GENOMIC DNA]</scope>
    <source>
        <strain evidence="2 3">CBS 223.65</strain>
    </source>
</reference>
<evidence type="ECO:0000313" key="2">
    <source>
        <dbReference type="EMBL" id="KDO27867.1"/>
    </source>
</evidence>
<name>A0A067CM17_SAPPC</name>
<sequence length="229" mass="26630">MTAHRSRWRLRRASTPPPCTLRVSTASMSTRTRPATSTTARSTRSSRRQVCFRHRLISLAFSALLLRTPRTTPTTMRRCRRKSSTWRATGCSRSCRPATFPRSVRARRLCSCRPSDYETIRSSHRRRRSTTSRRRSCARPSRRRRRYWTSRCHKRAFRGAESKTKCGDTPRTTMTTAACSRRQRQRQSQSSCPPPRPTIRSTRSSRRSKRTTTDQIRNNLTCQSMCGVL</sequence>
<feature type="region of interest" description="Disordered" evidence="1">
    <location>
        <begin position="162"/>
        <end position="217"/>
    </location>
</feature>
<dbReference type="RefSeq" id="XP_012201459.1">
    <property type="nucleotide sequence ID" value="XM_012346069.1"/>
</dbReference>
<feature type="compositionally biased region" description="Basic residues" evidence="1">
    <location>
        <begin position="122"/>
        <end position="141"/>
    </location>
</feature>
<proteinExistence type="predicted"/>
<feature type="region of interest" description="Disordered" evidence="1">
    <location>
        <begin position="23"/>
        <end position="47"/>
    </location>
</feature>
<feature type="region of interest" description="Disordered" evidence="1">
    <location>
        <begin position="121"/>
        <end position="141"/>
    </location>
</feature>
<dbReference type="VEuPathDB" id="FungiDB:SPRG_20342"/>
<dbReference type="GeneID" id="24141507"/>
<keyword evidence="3" id="KW-1185">Reference proteome</keyword>
<dbReference type="AlphaFoldDB" id="A0A067CM17"/>
<dbReference type="EMBL" id="KK583214">
    <property type="protein sequence ID" value="KDO27867.1"/>
    <property type="molecule type" value="Genomic_DNA"/>
</dbReference>
<feature type="compositionally biased region" description="Low complexity" evidence="1">
    <location>
        <begin position="24"/>
        <end position="43"/>
    </location>
</feature>
<gene>
    <name evidence="2" type="ORF">SPRG_20342</name>
</gene>
<dbReference type="Proteomes" id="UP000030745">
    <property type="component" value="Unassembled WGS sequence"/>
</dbReference>
<accession>A0A067CM17</accession>
<evidence type="ECO:0000256" key="1">
    <source>
        <dbReference type="SAM" id="MobiDB-lite"/>
    </source>
</evidence>
<evidence type="ECO:0000313" key="3">
    <source>
        <dbReference type="Proteomes" id="UP000030745"/>
    </source>
</evidence>
<dbReference type="KEGG" id="spar:SPRG_20342"/>